<keyword evidence="1" id="KW-0472">Membrane</keyword>
<accession>A0ABW5U8Z5</accession>
<evidence type="ECO:0000313" key="2">
    <source>
        <dbReference type="EMBL" id="MFD2741626.1"/>
    </source>
</evidence>
<gene>
    <name evidence="2" type="ORF">ACFSUD_18860</name>
</gene>
<keyword evidence="1" id="KW-1133">Transmembrane helix</keyword>
<comment type="caution">
    <text evidence="2">The sequence shown here is derived from an EMBL/GenBank/DDBJ whole genome shotgun (WGS) entry which is preliminary data.</text>
</comment>
<sequence length="217" mass="24396">MTSDIGLTTIKSLSIVVTFMFFGGTMQVTSYYQEFGFRFSDLDMQYHHILFRGISLTFTNFFAFVVVFLCFLMIIIDCSDYVFQIRDMRLNLGKVQGLAMAICFALIFVIGSLDGFRTAQRDSSPISTTLRELVKLTNNGNDTQEILQYLQQPDFSGKVGRIFIVHRANERLSVISPPAIAEPGATKLPVFHIPLSSGVTYVDKASNNRSNSWLSLL</sequence>
<feature type="transmembrane region" description="Helical" evidence="1">
    <location>
        <begin position="96"/>
        <end position="116"/>
    </location>
</feature>
<reference evidence="3" key="1">
    <citation type="journal article" date="2019" name="Int. J. Syst. Evol. Microbiol.">
        <title>The Global Catalogue of Microorganisms (GCM) 10K type strain sequencing project: providing services to taxonomists for standard genome sequencing and annotation.</title>
        <authorList>
            <consortium name="The Broad Institute Genomics Platform"/>
            <consortium name="The Broad Institute Genome Sequencing Center for Infectious Disease"/>
            <person name="Wu L."/>
            <person name="Ma J."/>
        </authorList>
    </citation>
    <scope>NUCLEOTIDE SEQUENCE [LARGE SCALE GENOMIC DNA]</scope>
    <source>
        <strain evidence="3">TISTR 2562</strain>
    </source>
</reference>
<keyword evidence="3" id="KW-1185">Reference proteome</keyword>
<organism evidence="2 3">
    <name type="scientific">Sulfitobacter aestuarii</name>
    <dbReference type="NCBI Taxonomy" id="2161676"/>
    <lineage>
        <taxon>Bacteria</taxon>
        <taxon>Pseudomonadati</taxon>
        <taxon>Pseudomonadota</taxon>
        <taxon>Alphaproteobacteria</taxon>
        <taxon>Rhodobacterales</taxon>
        <taxon>Roseobacteraceae</taxon>
        <taxon>Sulfitobacter</taxon>
    </lineage>
</organism>
<evidence type="ECO:0000256" key="1">
    <source>
        <dbReference type="SAM" id="Phobius"/>
    </source>
</evidence>
<feature type="transmembrane region" description="Helical" evidence="1">
    <location>
        <begin position="12"/>
        <end position="32"/>
    </location>
</feature>
<evidence type="ECO:0000313" key="3">
    <source>
        <dbReference type="Proteomes" id="UP001597474"/>
    </source>
</evidence>
<protein>
    <submittedName>
        <fullName evidence="2">Uncharacterized protein</fullName>
    </submittedName>
</protein>
<proteinExistence type="predicted"/>
<keyword evidence="1" id="KW-0812">Transmembrane</keyword>
<feature type="transmembrane region" description="Helical" evidence="1">
    <location>
        <begin position="53"/>
        <end position="76"/>
    </location>
</feature>
<dbReference type="RefSeq" id="WP_386376053.1">
    <property type="nucleotide sequence ID" value="NZ_JBHUMP010000035.1"/>
</dbReference>
<dbReference type="EMBL" id="JBHUMP010000035">
    <property type="protein sequence ID" value="MFD2741626.1"/>
    <property type="molecule type" value="Genomic_DNA"/>
</dbReference>
<dbReference type="Proteomes" id="UP001597474">
    <property type="component" value="Unassembled WGS sequence"/>
</dbReference>
<name>A0ABW5U8Z5_9RHOB</name>